<name>A0ABU5PKW1_9BACL</name>
<dbReference type="EMBL" id="JAYERP010000001">
    <property type="protein sequence ID" value="MEA3570520.1"/>
    <property type="molecule type" value="Genomic_DNA"/>
</dbReference>
<evidence type="ECO:0000313" key="7">
    <source>
        <dbReference type="Proteomes" id="UP001292216"/>
    </source>
</evidence>
<dbReference type="Pfam" id="PF08125">
    <property type="entry name" value="Mannitol_dh_C"/>
    <property type="match status" value="1"/>
</dbReference>
<keyword evidence="2" id="KW-0520">NAD</keyword>
<dbReference type="Proteomes" id="UP001292216">
    <property type="component" value="Unassembled WGS sequence"/>
</dbReference>
<dbReference type="SUPFAM" id="SSF48179">
    <property type="entry name" value="6-phosphogluconate dehydrogenase C-terminal domain-like"/>
    <property type="match status" value="1"/>
</dbReference>
<evidence type="ECO:0000313" key="6">
    <source>
        <dbReference type="EMBL" id="MEA3570520.1"/>
    </source>
</evidence>
<accession>A0ABU5PKW1</accession>
<proteinExistence type="predicted"/>
<dbReference type="RefSeq" id="WP_323077295.1">
    <property type="nucleotide sequence ID" value="NZ_CBCSKM010000010.1"/>
</dbReference>
<dbReference type="InterPro" id="IPR000669">
    <property type="entry name" value="Mannitol_DH"/>
</dbReference>
<feature type="domain" description="Mannitol dehydrogenase C-terminal" evidence="5">
    <location>
        <begin position="274"/>
        <end position="459"/>
    </location>
</feature>
<comment type="catalytic activity">
    <reaction evidence="3">
        <text>D-mannitol 1-phosphate + NAD(+) = beta-D-fructose 6-phosphate + NADH + H(+)</text>
        <dbReference type="Rhea" id="RHEA:19661"/>
        <dbReference type="ChEBI" id="CHEBI:15378"/>
        <dbReference type="ChEBI" id="CHEBI:57540"/>
        <dbReference type="ChEBI" id="CHEBI:57634"/>
        <dbReference type="ChEBI" id="CHEBI:57945"/>
        <dbReference type="ChEBI" id="CHEBI:61381"/>
        <dbReference type="EC" id="1.1.1.17"/>
    </reaction>
</comment>
<dbReference type="InterPro" id="IPR008927">
    <property type="entry name" value="6-PGluconate_DH-like_C_sf"/>
</dbReference>
<dbReference type="InterPro" id="IPR013328">
    <property type="entry name" value="6PGD_dom2"/>
</dbReference>
<dbReference type="InterPro" id="IPR036291">
    <property type="entry name" value="NAD(P)-bd_dom_sf"/>
</dbReference>
<gene>
    <name evidence="6" type="ORF">U9M73_10975</name>
</gene>
<dbReference type="PRINTS" id="PR00084">
    <property type="entry name" value="MTLDHDRGNASE"/>
</dbReference>
<protein>
    <submittedName>
        <fullName evidence="6">Tagaturonate reductase</fullName>
    </submittedName>
</protein>
<evidence type="ECO:0000259" key="4">
    <source>
        <dbReference type="Pfam" id="PF01232"/>
    </source>
</evidence>
<reference evidence="6 7" key="1">
    <citation type="submission" date="2023-12" db="EMBL/GenBank/DDBJ databases">
        <title>Whole genome sequencing of Paenibacillus phoenicis isolated from the Phoenix Mars Lander spacecraft assembly facility.</title>
        <authorList>
            <person name="Garcia A."/>
            <person name="Venkateswaran K."/>
        </authorList>
    </citation>
    <scope>NUCLEOTIDE SEQUENCE [LARGE SCALE GENOMIC DNA]</scope>
    <source>
        <strain evidence="6 7">3PO2SA</strain>
    </source>
</reference>
<comment type="caution">
    <text evidence="6">The sequence shown here is derived from an EMBL/GenBank/DDBJ whole genome shotgun (WGS) entry which is preliminary data.</text>
</comment>
<feature type="domain" description="Mannitol dehydrogenase N-terminal" evidence="4">
    <location>
        <begin position="23"/>
        <end position="261"/>
    </location>
</feature>
<dbReference type="PANTHER" id="PTHR30524">
    <property type="entry name" value="MANNITOL-1-PHOSPHATE 5-DEHYDROGENASE"/>
    <property type="match status" value="1"/>
</dbReference>
<evidence type="ECO:0000256" key="3">
    <source>
        <dbReference type="ARBA" id="ARBA00048615"/>
    </source>
</evidence>
<keyword evidence="7" id="KW-1185">Reference proteome</keyword>
<organism evidence="6 7">
    <name type="scientific">Paenibacillus phoenicis</name>
    <dbReference type="NCBI Taxonomy" id="554117"/>
    <lineage>
        <taxon>Bacteria</taxon>
        <taxon>Bacillati</taxon>
        <taxon>Bacillota</taxon>
        <taxon>Bacilli</taxon>
        <taxon>Bacillales</taxon>
        <taxon>Paenibacillaceae</taxon>
        <taxon>Paenibacillus</taxon>
    </lineage>
</organism>
<dbReference type="PANTHER" id="PTHR30524:SF0">
    <property type="entry name" value="ALTRONATE OXIDOREDUCTASE-RELATED"/>
    <property type="match status" value="1"/>
</dbReference>
<dbReference type="NCBIfam" id="NF002969">
    <property type="entry name" value="PRK03643.1"/>
    <property type="match status" value="1"/>
</dbReference>
<dbReference type="InterPro" id="IPR013131">
    <property type="entry name" value="Mannitol_DH_N"/>
</dbReference>
<dbReference type="InterPro" id="IPR013118">
    <property type="entry name" value="Mannitol_DH_C"/>
</dbReference>
<evidence type="ECO:0000256" key="1">
    <source>
        <dbReference type="ARBA" id="ARBA00023002"/>
    </source>
</evidence>
<keyword evidence="1" id="KW-0560">Oxidoreductase</keyword>
<sequence length="480" mass="54621">MDTPQYPLLSRTLFPDLPAYPERMIQFGEGNFMRAFTAWQVQQMNKQGRFQGSVVMIKPQSSPVSEHYAKQDHLYTVLINGIAEQQVVNEHEINHSVSRLISPYTDYEQFLALAEQDSLEFITSNTTEAGIAYNPEDRLTDAPQRSFPGKLTALLYRRYQLGKAGFTIIPCELIDRNGEKLREIVLRYAAEWDLGDGFIQWLERENTFCCSLVDRIVPGFPQQKAGQLEQQLGYQDRLMVTAEPYLLWVIEGPAWLPERLPLSEAGLNVIFTEDLRPYREQKVHLLNGPHTAMAALGLLAGLTTVEDVMNDEDLSVFVRELMEQEIVPMLDLPRSGLLSYAEAVRERFMNPFIRHELASISLNSIAKFQTRLLPVLLRYQRERGELPKRITLAFAALLVGYRGDRLVRKDSPEVLALFDQAWSQPAEAIPALLRETKLWGEDLSSVPELADTLEQYVRKLDAFGARATLQWLGGGSLCDD</sequence>
<dbReference type="SUPFAM" id="SSF51735">
    <property type="entry name" value="NAD(P)-binding Rossmann-fold domains"/>
    <property type="match status" value="1"/>
</dbReference>
<dbReference type="Gene3D" id="3.40.50.720">
    <property type="entry name" value="NAD(P)-binding Rossmann-like Domain"/>
    <property type="match status" value="1"/>
</dbReference>
<evidence type="ECO:0000259" key="5">
    <source>
        <dbReference type="Pfam" id="PF08125"/>
    </source>
</evidence>
<evidence type="ECO:0000256" key="2">
    <source>
        <dbReference type="ARBA" id="ARBA00023027"/>
    </source>
</evidence>
<dbReference type="Pfam" id="PF01232">
    <property type="entry name" value="Mannitol_dh"/>
    <property type="match status" value="1"/>
</dbReference>
<dbReference type="Gene3D" id="1.10.1040.10">
    <property type="entry name" value="N-(1-d-carboxylethyl)-l-norvaline Dehydrogenase, domain 2"/>
    <property type="match status" value="1"/>
</dbReference>